<evidence type="ECO:0008006" key="3">
    <source>
        <dbReference type="Google" id="ProtNLM"/>
    </source>
</evidence>
<reference evidence="1 2" key="1">
    <citation type="submission" date="2017-06" db="EMBL/GenBank/DDBJ databases">
        <title>Evolution towards high GC content and high-temperature stress adaptation in endophytic Pseudomonas oryzihabitans impacted its plant-growth promoting traits.</title>
        <authorList>
            <person name="Nascimento F.X."/>
        </authorList>
    </citation>
    <scope>NUCLEOTIDE SEQUENCE [LARGE SCALE GENOMIC DNA]</scope>
    <source>
        <strain evidence="1 2">MS8</strain>
    </source>
</reference>
<evidence type="ECO:0000313" key="2">
    <source>
        <dbReference type="Proteomes" id="UP000250579"/>
    </source>
</evidence>
<protein>
    <recommendedName>
        <fullName evidence="3">DUF1654 domain-containing protein</fullName>
    </recommendedName>
</protein>
<dbReference type="AlphaFoldDB" id="A0A2Z5ABQ5"/>
<dbReference type="InterPro" id="IPR012449">
    <property type="entry name" value="Phage_F116_Orf28"/>
</dbReference>
<proteinExistence type="predicted"/>
<gene>
    <name evidence="1" type="ORF">CE139_13075</name>
</gene>
<dbReference type="Pfam" id="PF07867">
    <property type="entry name" value="DUF1654"/>
    <property type="match status" value="1"/>
</dbReference>
<dbReference type="RefSeq" id="WP_208690945.1">
    <property type="nucleotide sequence ID" value="NZ_CP022198.1"/>
</dbReference>
<organism evidence="1 2">
    <name type="scientific">Pseudomonas oryzihabitans</name>
    <dbReference type="NCBI Taxonomy" id="47885"/>
    <lineage>
        <taxon>Bacteria</taxon>
        <taxon>Pseudomonadati</taxon>
        <taxon>Pseudomonadota</taxon>
        <taxon>Gammaproteobacteria</taxon>
        <taxon>Pseudomonadales</taxon>
        <taxon>Pseudomonadaceae</taxon>
        <taxon>Pseudomonas</taxon>
    </lineage>
</organism>
<dbReference type="Proteomes" id="UP000250579">
    <property type="component" value="Chromosome"/>
</dbReference>
<accession>A0A2Z5ABQ5</accession>
<sequence length="89" mass="10028">MPTVTAKPAADKNAQTLAQTRRQVLRDRVQRTIASPTAQKEKSALLERMPGDDDADWEELLAELTEHDNLTIAHRDDGSVQIFWTVTKD</sequence>
<name>A0A2Z5ABQ5_9PSED</name>
<evidence type="ECO:0000313" key="1">
    <source>
        <dbReference type="EMBL" id="AXA66710.1"/>
    </source>
</evidence>
<dbReference type="EMBL" id="CP022198">
    <property type="protein sequence ID" value="AXA66710.1"/>
    <property type="molecule type" value="Genomic_DNA"/>
</dbReference>